<feature type="transmembrane region" description="Helical" evidence="1">
    <location>
        <begin position="63"/>
        <end position="85"/>
    </location>
</feature>
<evidence type="ECO:0000313" key="2">
    <source>
        <dbReference type="EMBL" id="SFU08571.1"/>
    </source>
</evidence>
<reference evidence="3" key="1">
    <citation type="submission" date="2016-10" db="EMBL/GenBank/DDBJ databases">
        <authorList>
            <person name="Varghese N."/>
            <person name="Submissions S."/>
        </authorList>
    </citation>
    <scope>NUCLEOTIDE SEQUENCE [LARGE SCALE GENOMIC DNA]</scope>
    <source>
        <strain evidence="3">DSM 46136</strain>
    </source>
</reference>
<feature type="transmembrane region" description="Helical" evidence="1">
    <location>
        <begin position="151"/>
        <end position="169"/>
    </location>
</feature>
<accession>A0A1I7DA62</accession>
<sequence>MLFVVGIVAVGAAWNVTGLVVAKAGSDGELGGLLGLAALGVIGQFFFWRWALTQDVLREHYTFLLQMQWAFWLAPLGILLFHIVFIDEWNGEAVGSAIFMVGAAVALLLGNFGLLGVIFGGVGRGDEALLLQAIGGSATERYFELTHSKTAILSGIAAFTLSGLLYGTLRGWRRPPPRTFTHLSND</sequence>
<feature type="transmembrane region" description="Helical" evidence="1">
    <location>
        <begin position="97"/>
        <end position="122"/>
    </location>
</feature>
<dbReference type="Proteomes" id="UP000199546">
    <property type="component" value="Unassembled WGS sequence"/>
</dbReference>
<dbReference type="AlphaFoldDB" id="A0A1I7DA62"/>
<protein>
    <submittedName>
        <fullName evidence="2">Uncharacterized protein</fullName>
    </submittedName>
</protein>
<dbReference type="RefSeq" id="WP_093584970.1">
    <property type="nucleotide sequence ID" value="NZ_FPBA01000042.1"/>
</dbReference>
<keyword evidence="3" id="KW-1185">Reference proteome</keyword>
<keyword evidence="1" id="KW-0472">Membrane</keyword>
<gene>
    <name evidence="2" type="ORF">SAMN05660657_05538</name>
</gene>
<organism evidence="2 3">
    <name type="scientific">Geodermatophilus amargosae</name>
    <dbReference type="NCBI Taxonomy" id="1296565"/>
    <lineage>
        <taxon>Bacteria</taxon>
        <taxon>Bacillati</taxon>
        <taxon>Actinomycetota</taxon>
        <taxon>Actinomycetes</taxon>
        <taxon>Geodermatophilales</taxon>
        <taxon>Geodermatophilaceae</taxon>
        <taxon>Geodermatophilus</taxon>
    </lineage>
</organism>
<keyword evidence="1" id="KW-1133">Transmembrane helix</keyword>
<name>A0A1I7DA62_9ACTN</name>
<keyword evidence="1" id="KW-0812">Transmembrane</keyword>
<evidence type="ECO:0000256" key="1">
    <source>
        <dbReference type="SAM" id="Phobius"/>
    </source>
</evidence>
<feature type="transmembrane region" description="Helical" evidence="1">
    <location>
        <begin position="32"/>
        <end position="51"/>
    </location>
</feature>
<evidence type="ECO:0000313" key="3">
    <source>
        <dbReference type="Proteomes" id="UP000199546"/>
    </source>
</evidence>
<dbReference type="EMBL" id="FPBA01000042">
    <property type="protein sequence ID" value="SFU08571.1"/>
    <property type="molecule type" value="Genomic_DNA"/>
</dbReference>
<proteinExistence type="predicted"/>